<evidence type="ECO:0000313" key="3">
    <source>
        <dbReference type="Proteomes" id="UP000021108"/>
    </source>
</evidence>
<protein>
    <submittedName>
        <fullName evidence="2">Phage virion morphogenesis protein</fullName>
    </submittedName>
</protein>
<name>A0A009QNN7_ACIBA</name>
<evidence type="ECO:0000256" key="1">
    <source>
        <dbReference type="SAM" id="MobiDB-lite"/>
    </source>
</evidence>
<accession>A0A009QNN7</accession>
<comment type="caution">
    <text evidence="2">The sequence shown here is derived from an EMBL/GenBank/DDBJ whole genome shotgun (WGS) entry which is preliminary data.</text>
</comment>
<evidence type="ECO:0000313" key="2">
    <source>
        <dbReference type="EMBL" id="EXC09108.1"/>
    </source>
</evidence>
<organism evidence="2 3">
    <name type="scientific">Acinetobacter baumannii 625974</name>
    <dbReference type="NCBI Taxonomy" id="1310607"/>
    <lineage>
        <taxon>Bacteria</taxon>
        <taxon>Pseudomonadati</taxon>
        <taxon>Pseudomonadota</taxon>
        <taxon>Gammaproteobacteria</taxon>
        <taxon>Moraxellales</taxon>
        <taxon>Moraxellaceae</taxon>
        <taxon>Acinetobacter</taxon>
        <taxon>Acinetobacter calcoaceticus/baumannii complex</taxon>
    </lineage>
</organism>
<feature type="compositionally biased region" description="Basic residues" evidence="1">
    <location>
        <begin position="55"/>
        <end position="67"/>
    </location>
</feature>
<gene>
    <name evidence="2" type="ORF">J506_0888</name>
</gene>
<feature type="region of interest" description="Disordered" evidence="1">
    <location>
        <begin position="33"/>
        <end position="67"/>
    </location>
</feature>
<feature type="compositionally biased region" description="Polar residues" evidence="1">
    <location>
        <begin position="36"/>
        <end position="50"/>
    </location>
</feature>
<dbReference type="AlphaFoldDB" id="A0A009QNN7"/>
<dbReference type="EMBL" id="JEXD01000004">
    <property type="protein sequence ID" value="EXC09108.1"/>
    <property type="molecule type" value="Genomic_DNA"/>
</dbReference>
<dbReference type="InterPro" id="IPR006522">
    <property type="entry name" value="Phage_virion_morphogenesis"/>
</dbReference>
<dbReference type="PATRIC" id="fig|1310607.3.peg.858"/>
<sequence length="153" mass="17628">MAEMKTLLDHLGILLNQLSDKEKRKLSMDIGRKLRQSQSARITKQQNPDGSSYVPRKKQKIRDKKGRIKNKMFNRIKMARFMKVKQEPQGVSVGFLGNVAFIAQVHQMGLKDRVRRTKNSPVVKYPSRELLGFTSAEIEMIENDVLSHFSSKL</sequence>
<dbReference type="NCBIfam" id="TIGR01635">
    <property type="entry name" value="tail_comp_S"/>
    <property type="match status" value="1"/>
</dbReference>
<dbReference type="Pfam" id="PF05069">
    <property type="entry name" value="Phage_tail_S"/>
    <property type="match status" value="1"/>
</dbReference>
<dbReference type="RefSeq" id="WP_032058820.1">
    <property type="nucleotide sequence ID" value="NZ_JEXD01000004.1"/>
</dbReference>
<dbReference type="Proteomes" id="UP000021108">
    <property type="component" value="Unassembled WGS sequence"/>
</dbReference>
<proteinExistence type="predicted"/>
<reference evidence="2 3" key="1">
    <citation type="submission" date="2014-02" db="EMBL/GenBank/DDBJ databases">
        <title>Comparative genomics and transcriptomics to identify genetic mechanisms underlying the emergence of carbapenem resistant Acinetobacter baumannii (CRAb).</title>
        <authorList>
            <person name="Harris A.D."/>
            <person name="Johnson K.J."/>
            <person name="George J."/>
            <person name="Shefchek K."/>
            <person name="Daugherty S.C."/>
            <person name="Parankush S."/>
            <person name="Sadzewicz L."/>
            <person name="Tallon L."/>
            <person name="Sengamalay N."/>
            <person name="Hazen T.H."/>
            <person name="Rasko D.A."/>
        </authorList>
    </citation>
    <scope>NUCLEOTIDE SEQUENCE [LARGE SCALE GENOMIC DNA]</scope>
    <source>
        <strain evidence="2 3">625974</strain>
    </source>
</reference>